<comment type="subunit">
    <text evidence="4">Homodimer.</text>
</comment>
<dbReference type="CDD" id="cd24053">
    <property type="entry name" value="ASKHA_NBD_EcPPX-GppA-like"/>
    <property type="match status" value="1"/>
</dbReference>
<name>A0A6I6E5X8_THETI</name>
<evidence type="ECO:0000256" key="4">
    <source>
        <dbReference type="ARBA" id="ARBA00011738"/>
    </source>
</evidence>
<dbReference type="InterPro" id="IPR050273">
    <property type="entry name" value="GppA/Ppx_hydrolase"/>
</dbReference>
<evidence type="ECO:0000256" key="6">
    <source>
        <dbReference type="ARBA" id="ARBA00020416"/>
    </source>
</evidence>
<evidence type="ECO:0000313" key="13">
    <source>
        <dbReference type="EMBL" id="QGU31888.1"/>
    </source>
</evidence>
<evidence type="ECO:0000256" key="5">
    <source>
        <dbReference type="ARBA" id="ARBA00012451"/>
    </source>
</evidence>
<sequence>MQERTTVKETVQALVKSTESASTRTVAAVDLGSNSFHMVVARITDGHVQITDRLKEMVRLGEGLTEERLLKPEVAERALACLERFGQRLRGFAPEDVRAVGTNTLRQLAPNDDFIQRAEAALGYGIDVIAGREEARLIYLGVAYGLAAGGERRLVVDIGGGSTEMIVGRAFLPSLRESLHMGCVSMTQRYFADGRITAKAMQRAELAGALEVRPVRELFRRARWERAVGSSGTIRAIASVVQAEGWCEDGISAESLARLRTALIDAGKVSALPFKALSEERRPVFAGGVAVLCSVFNSLGIAQMQVSDYALREGLLYEMMGRHQPGDVRERTIATLCRQFHVDQEHARRVEATALSLYHQLVKPWSLDNLDYPLMLAWAARLHEIGVMVAHSQYQKHGAYLVRNADLPGFTRQEQALLATLVLGHRRKFPIQEFAALPQGVQSAARRLCVILRLAVLLHRGRSVDSKPNPLIQVEGETLTLSFPTGWLVSHPLTQLELEQEAERLAASGMVLRFG</sequence>
<organism evidence="13 14">
    <name type="scientific">Thermochromatium tepidum ATCC 43061</name>
    <dbReference type="NCBI Taxonomy" id="316276"/>
    <lineage>
        <taxon>Bacteria</taxon>
        <taxon>Pseudomonadati</taxon>
        <taxon>Pseudomonadota</taxon>
        <taxon>Gammaproteobacteria</taxon>
        <taxon>Chromatiales</taxon>
        <taxon>Chromatiaceae</taxon>
        <taxon>Thermochromatium</taxon>
    </lineage>
</organism>
<evidence type="ECO:0000256" key="7">
    <source>
        <dbReference type="ARBA" id="ARBA00022475"/>
    </source>
</evidence>
<dbReference type="FunFam" id="3.30.420.150:FF:000001">
    <property type="entry name" value="Guanosine-5'-triphosphate,3'-diphosphate pyrophosphatase"/>
    <property type="match status" value="1"/>
</dbReference>
<dbReference type="InterPro" id="IPR048950">
    <property type="entry name" value="Ppx_GppA_C"/>
</dbReference>
<dbReference type="EMBL" id="CP039268">
    <property type="protein sequence ID" value="QGU31888.1"/>
    <property type="molecule type" value="Genomic_DNA"/>
</dbReference>
<evidence type="ECO:0000256" key="3">
    <source>
        <dbReference type="ARBA" id="ARBA00007125"/>
    </source>
</evidence>
<evidence type="ECO:0000256" key="10">
    <source>
        <dbReference type="ARBA" id="ARBA00047607"/>
    </source>
</evidence>
<dbReference type="RefSeq" id="WP_153974087.1">
    <property type="nucleotide sequence ID" value="NZ_CP039268.1"/>
</dbReference>
<dbReference type="Gene3D" id="3.30.420.150">
    <property type="entry name" value="Exopolyphosphatase. Domain 2"/>
    <property type="match status" value="1"/>
</dbReference>
<protein>
    <recommendedName>
        <fullName evidence="6">Exopolyphosphatase</fullName>
        <ecNumber evidence="5">3.6.1.11</ecNumber>
    </recommendedName>
</protein>
<feature type="domain" description="Ppx/GppA phosphatase C-terminal" evidence="12">
    <location>
        <begin position="328"/>
        <end position="501"/>
    </location>
</feature>
<accession>A0A6I6E5X8</accession>
<feature type="domain" description="Ppx/GppA phosphatase N-terminal" evidence="11">
    <location>
        <begin position="39"/>
        <end position="323"/>
    </location>
</feature>
<dbReference type="NCBIfam" id="TIGR03706">
    <property type="entry name" value="exo_poly_only"/>
    <property type="match status" value="1"/>
</dbReference>
<dbReference type="AlphaFoldDB" id="A0A6I6E5X8"/>
<dbReference type="GO" id="GO:0004309">
    <property type="term" value="F:exopolyphosphatase activity"/>
    <property type="evidence" value="ECO:0007669"/>
    <property type="project" value="UniProtKB-EC"/>
</dbReference>
<comment type="catalytic activity">
    <reaction evidence="10">
        <text>[phosphate](n) + H2O = [phosphate](n-1) + phosphate + H(+)</text>
        <dbReference type="Rhea" id="RHEA:21528"/>
        <dbReference type="Rhea" id="RHEA-COMP:9859"/>
        <dbReference type="Rhea" id="RHEA-COMP:14279"/>
        <dbReference type="ChEBI" id="CHEBI:15377"/>
        <dbReference type="ChEBI" id="CHEBI:15378"/>
        <dbReference type="ChEBI" id="CHEBI:16838"/>
        <dbReference type="ChEBI" id="CHEBI:43474"/>
        <dbReference type="EC" id="3.6.1.11"/>
    </reaction>
</comment>
<evidence type="ECO:0000259" key="11">
    <source>
        <dbReference type="Pfam" id="PF02541"/>
    </source>
</evidence>
<dbReference type="PANTHER" id="PTHR30005:SF14">
    <property type="entry name" value="EXOPOLYPHOSPHATASE"/>
    <property type="match status" value="1"/>
</dbReference>
<dbReference type="OrthoDB" id="9793035at2"/>
<dbReference type="GO" id="GO:0005886">
    <property type="term" value="C:plasma membrane"/>
    <property type="evidence" value="ECO:0007669"/>
    <property type="project" value="UniProtKB-SubCell"/>
</dbReference>
<dbReference type="InterPro" id="IPR030673">
    <property type="entry name" value="PyroPPase_GppA_Ppx"/>
</dbReference>
<dbReference type="FunFam" id="3.30.420.40:FF:000023">
    <property type="entry name" value="Guanosine-5'-triphosphate,3'-diphosphate pyrophosphatase"/>
    <property type="match status" value="1"/>
</dbReference>
<dbReference type="Gene3D" id="1.10.3210.10">
    <property type="entry name" value="Hypothetical protein af1432"/>
    <property type="match status" value="1"/>
</dbReference>
<comment type="subcellular location">
    <subcellularLocation>
        <location evidence="2">Cell membrane</location>
        <topology evidence="2">Peripheral membrane protein</topology>
    </subcellularLocation>
</comment>
<dbReference type="KEGG" id="ttp:E6P07_02150"/>
<dbReference type="SUPFAM" id="SSF109604">
    <property type="entry name" value="HD-domain/PDEase-like"/>
    <property type="match status" value="1"/>
</dbReference>
<gene>
    <name evidence="13" type="primary">ppx</name>
    <name evidence="13" type="ORF">E6P07_02150</name>
</gene>
<dbReference type="PANTHER" id="PTHR30005">
    <property type="entry name" value="EXOPOLYPHOSPHATASE"/>
    <property type="match status" value="1"/>
</dbReference>
<evidence type="ECO:0000259" key="12">
    <source>
        <dbReference type="Pfam" id="PF21447"/>
    </source>
</evidence>
<dbReference type="EC" id="3.6.1.11" evidence="5"/>
<evidence type="ECO:0000256" key="9">
    <source>
        <dbReference type="ARBA" id="ARBA00023136"/>
    </source>
</evidence>
<dbReference type="InterPro" id="IPR022371">
    <property type="entry name" value="Exopolyphosphatase"/>
</dbReference>
<dbReference type="Pfam" id="PF21447">
    <property type="entry name" value="Ppx-GppA_III"/>
    <property type="match status" value="1"/>
</dbReference>
<dbReference type="PIRSF" id="PIRSF001267">
    <property type="entry name" value="Pyrophosphatase_GppA_Ppx"/>
    <property type="match status" value="1"/>
</dbReference>
<dbReference type="Pfam" id="PF02541">
    <property type="entry name" value="Ppx-GppA"/>
    <property type="match status" value="1"/>
</dbReference>
<reference evidence="13 14" key="1">
    <citation type="submission" date="2019-12" db="EMBL/GenBank/DDBJ databases">
        <title>The complete genome of the thermophilic, anoxygenic phototrophic gammaproteobacterium Thermochromatium tepidum.</title>
        <authorList>
            <person name="Sattley W.M."/>
            <person name="Swingley W.D."/>
            <person name="Burchell B.M."/>
            <person name="Gurbani S.A."/>
            <person name="Kujawa C.M."/>
            <person name="Nuccio D.A."/>
            <person name="Schladweiler J."/>
            <person name="Shaffer K.N."/>
            <person name="Stokes L.M."/>
            <person name="Touchman J.W."/>
            <person name="Blankenship R.E."/>
            <person name="Madigan M.T."/>
        </authorList>
    </citation>
    <scope>NUCLEOTIDE SEQUENCE [LARGE SCALE GENOMIC DNA]</scope>
    <source>
        <strain evidence="13 14">ATCC 43061</strain>
    </source>
</reference>
<dbReference type="Proteomes" id="UP000426424">
    <property type="component" value="Chromosome"/>
</dbReference>
<dbReference type="InterPro" id="IPR003695">
    <property type="entry name" value="Ppx_GppA_N"/>
</dbReference>
<keyword evidence="7" id="KW-1003">Cell membrane</keyword>
<keyword evidence="9" id="KW-0472">Membrane</keyword>
<dbReference type="GO" id="GO:0006798">
    <property type="term" value="P:polyphosphate catabolic process"/>
    <property type="evidence" value="ECO:0007669"/>
    <property type="project" value="TreeGrafter"/>
</dbReference>
<dbReference type="Gene3D" id="3.30.420.40">
    <property type="match status" value="1"/>
</dbReference>
<proteinExistence type="inferred from homology"/>
<comment type="cofactor">
    <cofactor evidence="1">
        <name>Mg(2+)</name>
        <dbReference type="ChEBI" id="CHEBI:18420"/>
    </cofactor>
</comment>
<keyword evidence="14" id="KW-1185">Reference proteome</keyword>
<dbReference type="InterPro" id="IPR043129">
    <property type="entry name" value="ATPase_NBD"/>
</dbReference>
<evidence type="ECO:0000256" key="8">
    <source>
        <dbReference type="ARBA" id="ARBA00022801"/>
    </source>
</evidence>
<keyword evidence="8 13" id="KW-0378">Hydrolase</keyword>
<evidence type="ECO:0000256" key="1">
    <source>
        <dbReference type="ARBA" id="ARBA00001946"/>
    </source>
</evidence>
<dbReference type="SUPFAM" id="SSF53067">
    <property type="entry name" value="Actin-like ATPase domain"/>
    <property type="match status" value="2"/>
</dbReference>
<comment type="similarity">
    <text evidence="3">Belongs to the GppA/Ppx family.</text>
</comment>
<evidence type="ECO:0000313" key="14">
    <source>
        <dbReference type="Proteomes" id="UP000426424"/>
    </source>
</evidence>
<evidence type="ECO:0000256" key="2">
    <source>
        <dbReference type="ARBA" id="ARBA00004202"/>
    </source>
</evidence>